<dbReference type="EMBL" id="VULX01000003">
    <property type="protein sequence ID" value="MSR90590.1"/>
    <property type="molecule type" value="Genomic_DNA"/>
</dbReference>
<evidence type="ECO:0000313" key="2">
    <source>
        <dbReference type="EMBL" id="MSR90590.1"/>
    </source>
</evidence>
<accession>A0A7X2MXT0</accession>
<keyword evidence="3" id="KW-1185">Reference proteome</keyword>
<dbReference type="Proteomes" id="UP000460287">
    <property type="component" value="Unassembled WGS sequence"/>
</dbReference>
<protein>
    <submittedName>
        <fullName evidence="2">DUF2087 domain-containing protein</fullName>
    </submittedName>
</protein>
<comment type="caution">
    <text evidence="2">The sequence shown here is derived from an EMBL/GenBank/DDBJ whole genome shotgun (WGS) entry which is preliminary data.</text>
</comment>
<proteinExistence type="predicted"/>
<organism evidence="2 3">
    <name type="scientific">Inconstantimicrobium porci</name>
    <dbReference type="NCBI Taxonomy" id="2652291"/>
    <lineage>
        <taxon>Bacteria</taxon>
        <taxon>Bacillati</taxon>
        <taxon>Bacillota</taxon>
        <taxon>Clostridia</taxon>
        <taxon>Eubacteriales</taxon>
        <taxon>Clostridiaceae</taxon>
        <taxon>Inconstantimicrobium</taxon>
    </lineage>
</organism>
<dbReference type="RefSeq" id="WP_277643253.1">
    <property type="nucleotide sequence ID" value="NZ_JAQXTV010000054.1"/>
</dbReference>
<evidence type="ECO:0000259" key="1">
    <source>
        <dbReference type="Pfam" id="PF09860"/>
    </source>
</evidence>
<dbReference type="AlphaFoldDB" id="A0A7X2MXT0"/>
<feature type="domain" description="DUF2087" evidence="1">
    <location>
        <begin position="15"/>
        <end position="82"/>
    </location>
</feature>
<reference evidence="2 3" key="1">
    <citation type="submission" date="2019-08" db="EMBL/GenBank/DDBJ databases">
        <title>In-depth cultivation of the pig gut microbiome towards novel bacterial diversity and tailored functional studies.</title>
        <authorList>
            <person name="Wylensek D."/>
            <person name="Hitch T.C.A."/>
            <person name="Clavel T."/>
        </authorList>
    </citation>
    <scope>NUCLEOTIDE SEQUENCE [LARGE SCALE GENOMIC DNA]</scope>
    <source>
        <strain evidence="2 3">WCA-383-APC-5B</strain>
    </source>
</reference>
<evidence type="ECO:0000313" key="3">
    <source>
        <dbReference type="Proteomes" id="UP000460287"/>
    </source>
</evidence>
<gene>
    <name evidence="2" type="ORF">FYJ33_03970</name>
</gene>
<dbReference type="InterPro" id="IPR018656">
    <property type="entry name" value="DUF2087"/>
</dbReference>
<name>A0A7X2MXT0_9CLOT</name>
<dbReference type="Pfam" id="PF09860">
    <property type="entry name" value="DUF2087"/>
    <property type="match status" value="1"/>
</dbReference>
<sequence>MVKLERYIDENGIINVWPKKHEAKEAVLQYLSTKFEEDRDYTEKEVNSIIDKYHSFNDYFLLRRGLIDYKMLKRTRDGSRYWKEQMEE</sequence>